<accession>A0A7N0U215</accession>
<evidence type="ECO:0000256" key="5">
    <source>
        <dbReference type="ARBA" id="ARBA00022741"/>
    </source>
</evidence>
<dbReference type="InterPro" id="IPR000719">
    <property type="entry name" value="Prot_kinase_dom"/>
</dbReference>
<dbReference type="PANTHER" id="PTHR27002:SF1087">
    <property type="entry name" value="PROTEIN KINASE DOMAIN-CONTAINING PROTEIN"/>
    <property type="match status" value="1"/>
</dbReference>
<dbReference type="GO" id="GO:0005886">
    <property type="term" value="C:plasma membrane"/>
    <property type="evidence" value="ECO:0007669"/>
    <property type="project" value="TreeGrafter"/>
</dbReference>
<protein>
    <recommendedName>
        <fullName evidence="1">non-specific serine/threonine protein kinase</fullName>
        <ecNumber evidence="1">2.7.11.1</ecNumber>
    </recommendedName>
</protein>
<evidence type="ECO:0000256" key="3">
    <source>
        <dbReference type="ARBA" id="ARBA00022679"/>
    </source>
</evidence>
<dbReference type="GO" id="GO:0004674">
    <property type="term" value="F:protein serine/threonine kinase activity"/>
    <property type="evidence" value="ECO:0007669"/>
    <property type="project" value="UniProtKB-KW"/>
</dbReference>
<evidence type="ECO:0000256" key="6">
    <source>
        <dbReference type="ARBA" id="ARBA00022777"/>
    </source>
</evidence>
<dbReference type="PANTHER" id="PTHR27002">
    <property type="entry name" value="RECEPTOR-LIKE SERINE/THREONINE-PROTEIN KINASE SD1-8"/>
    <property type="match status" value="1"/>
</dbReference>
<sequence>MIVMTCASKVVLVLLLHTSIMTKLGVKFGMKIWISGRLPAVGMIAPPDWLIFLSESYCHQKIKAQESSLWRWISIGTSIILLLLVLCFVIFSLGKRFRLGALGMLILRTLGNLIAMWSIMAYQRMKSTIENANNIRQPGRGSLRNDLEDVRNLAPRRNRGAMNSHLLHFFKFSSIASATDNFSPANKLGEGGFGSVYKGKLLDGSEVAIKRLAGNSAQGTVEFKNELILIAKLQHTNLVRLVGCCIHRDEKMLIYEYMPNKSLDYFLFDASRKHVLDWEKRFRIAEGIAQGLLYLHKYSRLRIIHRDLKAGNILLDQDMNPKISDFGMAKIFGNHQSRANTNRVAGTFGYMPPEYAMEGVFSMKSDVYSFGVMLLEIVSGRMNNSFYTPDHPLTLTGYTWEMWKEGREIEIIDAALRGEEEEEEEKDESYNQNEAVRCIQVGLLCVQENPDDRPTMMDVVAMISYETIPLSSPKQPAFFVSRGSSSSSSYSDGASS</sequence>
<dbReference type="SUPFAM" id="SSF56112">
    <property type="entry name" value="Protein kinase-like (PK-like)"/>
    <property type="match status" value="1"/>
</dbReference>
<dbReference type="CDD" id="cd14066">
    <property type="entry name" value="STKc_IRAK"/>
    <property type="match status" value="1"/>
</dbReference>
<reference evidence="18" key="1">
    <citation type="submission" date="2021-01" db="UniProtKB">
        <authorList>
            <consortium name="EnsemblPlants"/>
        </authorList>
    </citation>
    <scope>IDENTIFICATION</scope>
</reference>
<dbReference type="Gene3D" id="3.30.200.20">
    <property type="entry name" value="Phosphorylase Kinase, domain 1"/>
    <property type="match status" value="1"/>
</dbReference>
<evidence type="ECO:0000256" key="2">
    <source>
        <dbReference type="ARBA" id="ARBA00022527"/>
    </source>
</evidence>
<evidence type="ECO:0000256" key="14">
    <source>
        <dbReference type="SAM" id="MobiDB-lite"/>
    </source>
</evidence>
<keyword evidence="15" id="KW-0472">Membrane</keyword>
<keyword evidence="7 12" id="KW-0067">ATP-binding</keyword>
<dbReference type="InterPro" id="IPR008271">
    <property type="entry name" value="Ser/Thr_kinase_AS"/>
</dbReference>
<name>A0A7N0U215_KALFE</name>
<feature type="signal peptide" evidence="16">
    <location>
        <begin position="1"/>
        <end position="25"/>
    </location>
</feature>
<keyword evidence="15" id="KW-0812">Transmembrane</keyword>
<comment type="catalytic activity">
    <reaction evidence="10">
        <text>L-threonyl-[protein] + ATP = O-phospho-L-threonyl-[protein] + ADP + H(+)</text>
        <dbReference type="Rhea" id="RHEA:46608"/>
        <dbReference type="Rhea" id="RHEA-COMP:11060"/>
        <dbReference type="Rhea" id="RHEA-COMP:11605"/>
        <dbReference type="ChEBI" id="CHEBI:15378"/>
        <dbReference type="ChEBI" id="CHEBI:30013"/>
        <dbReference type="ChEBI" id="CHEBI:30616"/>
        <dbReference type="ChEBI" id="CHEBI:61977"/>
        <dbReference type="ChEBI" id="CHEBI:456216"/>
        <dbReference type="EC" id="2.7.11.1"/>
    </reaction>
</comment>
<keyword evidence="8" id="KW-1015">Disulfide bond</keyword>
<dbReference type="InterPro" id="IPR001245">
    <property type="entry name" value="Ser-Thr/Tyr_kinase_cat_dom"/>
</dbReference>
<dbReference type="PROSITE" id="PS00107">
    <property type="entry name" value="PROTEIN_KINASE_ATP"/>
    <property type="match status" value="1"/>
</dbReference>
<evidence type="ECO:0000313" key="19">
    <source>
        <dbReference type="Proteomes" id="UP000594263"/>
    </source>
</evidence>
<evidence type="ECO:0000256" key="9">
    <source>
        <dbReference type="ARBA" id="ARBA00023180"/>
    </source>
</evidence>
<keyword evidence="2 13" id="KW-0723">Serine/threonine-protein kinase</keyword>
<evidence type="ECO:0000256" key="4">
    <source>
        <dbReference type="ARBA" id="ARBA00022729"/>
    </source>
</evidence>
<keyword evidence="3" id="KW-0808">Transferase</keyword>
<evidence type="ECO:0000256" key="11">
    <source>
        <dbReference type="ARBA" id="ARBA00048679"/>
    </source>
</evidence>
<dbReference type="Gene3D" id="1.10.510.10">
    <property type="entry name" value="Transferase(Phosphotransferase) domain 1"/>
    <property type="match status" value="1"/>
</dbReference>
<dbReference type="InterPro" id="IPR011009">
    <property type="entry name" value="Kinase-like_dom_sf"/>
</dbReference>
<feature type="chain" id="PRO_5044501619" description="non-specific serine/threonine protein kinase" evidence="16">
    <location>
        <begin position="26"/>
        <end position="496"/>
    </location>
</feature>
<keyword evidence="15" id="KW-1133">Transmembrane helix</keyword>
<evidence type="ECO:0000256" key="12">
    <source>
        <dbReference type="PROSITE-ProRule" id="PRU10141"/>
    </source>
</evidence>
<dbReference type="OMA" id="MFPLDQE"/>
<dbReference type="PROSITE" id="PS50011">
    <property type="entry name" value="PROTEIN_KINASE_DOM"/>
    <property type="match status" value="1"/>
</dbReference>
<evidence type="ECO:0000259" key="17">
    <source>
        <dbReference type="PROSITE" id="PS50011"/>
    </source>
</evidence>
<feature type="transmembrane region" description="Helical" evidence="15">
    <location>
        <begin position="72"/>
        <end position="93"/>
    </location>
</feature>
<evidence type="ECO:0000256" key="1">
    <source>
        <dbReference type="ARBA" id="ARBA00012513"/>
    </source>
</evidence>
<keyword evidence="19" id="KW-1185">Reference proteome</keyword>
<evidence type="ECO:0000256" key="8">
    <source>
        <dbReference type="ARBA" id="ARBA00023157"/>
    </source>
</evidence>
<dbReference type="AlphaFoldDB" id="A0A7N0U215"/>
<dbReference type="GO" id="GO:0005524">
    <property type="term" value="F:ATP binding"/>
    <property type="evidence" value="ECO:0007669"/>
    <property type="project" value="UniProtKB-UniRule"/>
</dbReference>
<dbReference type="EC" id="2.7.11.1" evidence="1"/>
<dbReference type="Proteomes" id="UP000594263">
    <property type="component" value="Unplaced"/>
</dbReference>
<dbReference type="InterPro" id="IPR017441">
    <property type="entry name" value="Protein_kinase_ATP_BS"/>
</dbReference>
<feature type="binding site" evidence="12">
    <location>
        <position position="210"/>
    </location>
    <ligand>
        <name>ATP</name>
        <dbReference type="ChEBI" id="CHEBI:30616"/>
    </ligand>
</feature>
<dbReference type="SMART" id="SM00220">
    <property type="entry name" value="S_TKc"/>
    <property type="match status" value="1"/>
</dbReference>
<keyword evidence="5 12" id="KW-0547">Nucleotide-binding</keyword>
<feature type="domain" description="Protein kinase" evidence="17">
    <location>
        <begin position="182"/>
        <end position="468"/>
    </location>
</feature>
<dbReference type="FunFam" id="3.30.200.20:FF:000195">
    <property type="entry name" value="G-type lectin S-receptor-like serine/threonine-protein kinase"/>
    <property type="match status" value="1"/>
</dbReference>
<keyword evidence="4 16" id="KW-0732">Signal</keyword>
<comment type="catalytic activity">
    <reaction evidence="11">
        <text>L-seryl-[protein] + ATP = O-phospho-L-seryl-[protein] + ADP + H(+)</text>
        <dbReference type="Rhea" id="RHEA:17989"/>
        <dbReference type="Rhea" id="RHEA-COMP:9863"/>
        <dbReference type="Rhea" id="RHEA-COMP:11604"/>
        <dbReference type="ChEBI" id="CHEBI:15378"/>
        <dbReference type="ChEBI" id="CHEBI:29999"/>
        <dbReference type="ChEBI" id="CHEBI:30616"/>
        <dbReference type="ChEBI" id="CHEBI:83421"/>
        <dbReference type="ChEBI" id="CHEBI:456216"/>
        <dbReference type="EC" id="2.7.11.1"/>
    </reaction>
</comment>
<feature type="transmembrane region" description="Helical" evidence="15">
    <location>
        <begin position="99"/>
        <end position="119"/>
    </location>
</feature>
<evidence type="ECO:0000256" key="13">
    <source>
        <dbReference type="RuleBase" id="RU000304"/>
    </source>
</evidence>
<dbReference type="Pfam" id="PF07714">
    <property type="entry name" value="PK_Tyr_Ser-Thr"/>
    <property type="match status" value="1"/>
</dbReference>
<evidence type="ECO:0000256" key="15">
    <source>
        <dbReference type="SAM" id="Phobius"/>
    </source>
</evidence>
<keyword evidence="9" id="KW-0325">Glycoprotein</keyword>
<dbReference type="FunFam" id="1.10.510.10:FF:000060">
    <property type="entry name" value="G-type lectin S-receptor-like serine/threonine-protein kinase"/>
    <property type="match status" value="1"/>
</dbReference>
<feature type="region of interest" description="Disordered" evidence="14">
    <location>
        <begin position="473"/>
        <end position="496"/>
    </location>
</feature>
<dbReference type="Gramene" id="Kaladp0051s0039.1.v1.1">
    <property type="protein sequence ID" value="Kaladp0051s0039.1.v1.1"/>
    <property type="gene ID" value="Kaladp0051s0039.v1.1"/>
</dbReference>
<organism evidence="18 19">
    <name type="scientific">Kalanchoe fedtschenkoi</name>
    <name type="common">Lavender scallops</name>
    <name type="synonym">South American air plant</name>
    <dbReference type="NCBI Taxonomy" id="63787"/>
    <lineage>
        <taxon>Eukaryota</taxon>
        <taxon>Viridiplantae</taxon>
        <taxon>Streptophyta</taxon>
        <taxon>Embryophyta</taxon>
        <taxon>Tracheophyta</taxon>
        <taxon>Spermatophyta</taxon>
        <taxon>Magnoliopsida</taxon>
        <taxon>eudicotyledons</taxon>
        <taxon>Gunneridae</taxon>
        <taxon>Pentapetalae</taxon>
        <taxon>Saxifragales</taxon>
        <taxon>Crassulaceae</taxon>
        <taxon>Kalanchoe</taxon>
    </lineage>
</organism>
<feature type="compositionally biased region" description="Low complexity" evidence="14">
    <location>
        <begin position="481"/>
        <end position="496"/>
    </location>
</feature>
<proteinExistence type="inferred from homology"/>
<dbReference type="EnsemblPlants" id="Kaladp0051s0039.1.v1.1">
    <property type="protein sequence ID" value="Kaladp0051s0039.1.v1.1"/>
    <property type="gene ID" value="Kaladp0051s0039.v1.1"/>
</dbReference>
<evidence type="ECO:0000256" key="10">
    <source>
        <dbReference type="ARBA" id="ARBA00047899"/>
    </source>
</evidence>
<comment type="similarity">
    <text evidence="13">Belongs to the protein kinase superfamily.</text>
</comment>
<evidence type="ECO:0000313" key="18">
    <source>
        <dbReference type="EnsemblPlants" id="Kaladp0051s0039.1.v1.1"/>
    </source>
</evidence>
<evidence type="ECO:0000256" key="7">
    <source>
        <dbReference type="ARBA" id="ARBA00022840"/>
    </source>
</evidence>
<evidence type="ECO:0000256" key="16">
    <source>
        <dbReference type="SAM" id="SignalP"/>
    </source>
</evidence>
<keyword evidence="6" id="KW-0418">Kinase</keyword>
<dbReference type="PROSITE" id="PS00108">
    <property type="entry name" value="PROTEIN_KINASE_ST"/>
    <property type="match status" value="1"/>
</dbReference>